<dbReference type="AlphaFoldDB" id="A0A8B9SFF0"/>
<protein>
    <submittedName>
        <fullName evidence="1">Uncharacterized protein</fullName>
    </submittedName>
</protein>
<name>A0A8B9SFF0_APTOW</name>
<reference evidence="1" key="1">
    <citation type="submission" date="2025-08" db="UniProtKB">
        <authorList>
            <consortium name="Ensembl"/>
        </authorList>
    </citation>
    <scope>IDENTIFICATION</scope>
</reference>
<evidence type="ECO:0000313" key="2">
    <source>
        <dbReference type="Proteomes" id="UP000694424"/>
    </source>
</evidence>
<reference evidence="1" key="2">
    <citation type="submission" date="2025-09" db="UniProtKB">
        <authorList>
            <consortium name="Ensembl"/>
        </authorList>
    </citation>
    <scope>IDENTIFICATION</scope>
</reference>
<dbReference type="Ensembl" id="ENSAOWT00000030994.1">
    <property type="protein sequence ID" value="ENSAOWP00000027360.1"/>
    <property type="gene ID" value="ENSAOWG00000018433.1"/>
</dbReference>
<sequence length="79" mass="8630">SSIQTTKTFSISAIRLCLHSVQLAQAVKRTQSETPALGRAGRATVLRHPLHTDTYTGLLAFWGDQHKLGYLIAHGNLGF</sequence>
<keyword evidence="2" id="KW-1185">Reference proteome</keyword>
<dbReference type="Proteomes" id="UP000694424">
    <property type="component" value="Unplaced"/>
</dbReference>
<proteinExistence type="predicted"/>
<accession>A0A8B9SFF0</accession>
<evidence type="ECO:0000313" key="1">
    <source>
        <dbReference type="Ensembl" id="ENSAOWP00000027360.1"/>
    </source>
</evidence>
<organism evidence="1 2">
    <name type="scientific">Apteryx owenii</name>
    <name type="common">Little spotted kiwi</name>
    <dbReference type="NCBI Taxonomy" id="8824"/>
    <lineage>
        <taxon>Eukaryota</taxon>
        <taxon>Metazoa</taxon>
        <taxon>Chordata</taxon>
        <taxon>Craniata</taxon>
        <taxon>Vertebrata</taxon>
        <taxon>Euteleostomi</taxon>
        <taxon>Archelosauria</taxon>
        <taxon>Archosauria</taxon>
        <taxon>Dinosauria</taxon>
        <taxon>Saurischia</taxon>
        <taxon>Theropoda</taxon>
        <taxon>Coelurosauria</taxon>
        <taxon>Aves</taxon>
        <taxon>Palaeognathae</taxon>
        <taxon>Apterygiformes</taxon>
        <taxon>Apterygidae</taxon>
        <taxon>Apteryx</taxon>
    </lineage>
</organism>